<evidence type="ECO:0000259" key="3">
    <source>
        <dbReference type="PROSITE" id="PS50158"/>
    </source>
</evidence>
<protein>
    <recommendedName>
        <fullName evidence="3">CCHC-type domain-containing protein</fullName>
    </recommendedName>
</protein>
<dbReference type="PANTHER" id="PTHR31286:SF99">
    <property type="entry name" value="DUF4283 DOMAIN-CONTAINING PROTEIN"/>
    <property type="match status" value="1"/>
</dbReference>
<dbReference type="InterPro" id="IPR040256">
    <property type="entry name" value="At4g02000-like"/>
</dbReference>
<dbReference type="PANTHER" id="PTHR31286">
    <property type="entry name" value="GLYCINE-RICH CELL WALL STRUCTURAL PROTEIN 1.8-LIKE"/>
    <property type="match status" value="1"/>
</dbReference>
<name>A0AAV2DGT8_9ROSI</name>
<dbReference type="GO" id="GO:0003676">
    <property type="term" value="F:nucleic acid binding"/>
    <property type="evidence" value="ECO:0007669"/>
    <property type="project" value="InterPro"/>
</dbReference>
<keyword evidence="1" id="KW-0863">Zinc-finger</keyword>
<dbReference type="InterPro" id="IPR036875">
    <property type="entry name" value="Znf_CCHC_sf"/>
</dbReference>
<feature type="region of interest" description="Disordered" evidence="2">
    <location>
        <begin position="183"/>
        <end position="256"/>
    </location>
</feature>
<organism evidence="4 5">
    <name type="scientific">Linum trigynum</name>
    <dbReference type="NCBI Taxonomy" id="586398"/>
    <lineage>
        <taxon>Eukaryota</taxon>
        <taxon>Viridiplantae</taxon>
        <taxon>Streptophyta</taxon>
        <taxon>Embryophyta</taxon>
        <taxon>Tracheophyta</taxon>
        <taxon>Spermatophyta</taxon>
        <taxon>Magnoliopsida</taxon>
        <taxon>eudicotyledons</taxon>
        <taxon>Gunneridae</taxon>
        <taxon>Pentapetalae</taxon>
        <taxon>rosids</taxon>
        <taxon>fabids</taxon>
        <taxon>Malpighiales</taxon>
        <taxon>Linaceae</taxon>
        <taxon>Linum</taxon>
    </lineage>
</organism>
<proteinExistence type="predicted"/>
<accession>A0AAV2DGT8</accession>
<evidence type="ECO:0000313" key="5">
    <source>
        <dbReference type="Proteomes" id="UP001497516"/>
    </source>
</evidence>
<dbReference type="AlphaFoldDB" id="A0AAV2DGT8"/>
<dbReference type="Proteomes" id="UP001497516">
    <property type="component" value="Chromosome 2"/>
</dbReference>
<feature type="compositionally biased region" description="Basic and acidic residues" evidence="2">
    <location>
        <begin position="188"/>
        <end position="209"/>
    </location>
</feature>
<feature type="compositionally biased region" description="Polar residues" evidence="2">
    <location>
        <begin position="292"/>
        <end position="301"/>
    </location>
</feature>
<dbReference type="GO" id="GO:0008270">
    <property type="term" value="F:zinc ion binding"/>
    <property type="evidence" value="ECO:0007669"/>
    <property type="project" value="UniProtKB-KW"/>
</dbReference>
<reference evidence="4 5" key="1">
    <citation type="submission" date="2024-04" db="EMBL/GenBank/DDBJ databases">
        <authorList>
            <person name="Fracassetti M."/>
        </authorList>
    </citation>
    <scope>NUCLEOTIDE SEQUENCE [LARGE SCALE GENOMIC DNA]</scope>
</reference>
<feature type="region of interest" description="Disordered" evidence="2">
    <location>
        <begin position="321"/>
        <end position="367"/>
    </location>
</feature>
<keyword evidence="1" id="KW-0862">Zinc</keyword>
<evidence type="ECO:0000313" key="4">
    <source>
        <dbReference type="EMBL" id="CAL1372433.1"/>
    </source>
</evidence>
<dbReference type="PROSITE" id="PS50158">
    <property type="entry name" value="ZF_CCHC"/>
    <property type="match status" value="1"/>
</dbReference>
<gene>
    <name evidence="4" type="ORF">LTRI10_LOCUS14442</name>
</gene>
<keyword evidence="5" id="KW-1185">Reference proteome</keyword>
<dbReference type="EMBL" id="OZ034815">
    <property type="protein sequence ID" value="CAL1372433.1"/>
    <property type="molecule type" value="Genomic_DNA"/>
</dbReference>
<feature type="region of interest" description="Disordered" evidence="2">
    <location>
        <begin position="138"/>
        <end position="169"/>
    </location>
</feature>
<dbReference type="InterPro" id="IPR001878">
    <property type="entry name" value="Znf_CCHC"/>
</dbReference>
<feature type="region of interest" description="Disordered" evidence="2">
    <location>
        <begin position="270"/>
        <end position="302"/>
    </location>
</feature>
<evidence type="ECO:0000256" key="1">
    <source>
        <dbReference type="PROSITE-ProRule" id="PRU00047"/>
    </source>
</evidence>
<sequence length="367" mass="39710">MIVWIQLAALKVHFYHREVLTSLGNLIGRTIKLDFHTMNRQRRKFARLAVEIDMSKPLVPRIYLDDHWQKVEYENLPVVCFECGKVGHKADNCHKIRPAVSPNQPPLAGDHRVATPVTVADEVNPGFGPWMLVSKRSRRNSGDHIKKGKTEQGLGDGIKGLSNKNGKGGIRIMEKGKEDLGAATTATNREDSQRPLPQERKGSIYRKEASAASSAAKEAHKGKEVLAEKTTWGKGVLGSGPSQDTNRFNGARPTSEINCTSSLGHANRPDASVYGTINHSSPSPPLGGLSSVGQTSGSSVPHSVEAIIGPNETRMQVVALPSSPKRLRQAEGSPPSAAERTKSKKGGRRQSKKGTPVKLQASKALQV</sequence>
<feature type="compositionally biased region" description="Basic and acidic residues" evidence="2">
    <location>
        <begin position="217"/>
        <end position="227"/>
    </location>
</feature>
<feature type="compositionally biased region" description="Basic and acidic residues" evidence="2">
    <location>
        <begin position="140"/>
        <end position="150"/>
    </location>
</feature>
<evidence type="ECO:0000256" key="2">
    <source>
        <dbReference type="SAM" id="MobiDB-lite"/>
    </source>
</evidence>
<feature type="domain" description="CCHC-type" evidence="3">
    <location>
        <begin position="80"/>
        <end position="93"/>
    </location>
</feature>
<feature type="compositionally biased region" description="Basic residues" evidence="2">
    <location>
        <begin position="342"/>
        <end position="352"/>
    </location>
</feature>
<dbReference type="SUPFAM" id="SSF57756">
    <property type="entry name" value="Retrovirus zinc finger-like domains"/>
    <property type="match status" value="1"/>
</dbReference>
<keyword evidence="1" id="KW-0479">Metal-binding</keyword>